<dbReference type="AlphaFoldDB" id="A0AAP8U5H2"/>
<gene>
    <name evidence="3" type="ORF">C4A77_10445</name>
</gene>
<evidence type="ECO:0000313" key="4">
    <source>
        <dbReference type="Proteomes" id="UP000239759"/>
    </source>
</evidence>
<comment type="caution">
    <text evidence="3">The sequence shown here is derived from an EMBL/GenBank/DDBJ whole genome shotgun (WGS) entry which is preliminary data.</text>
</comment>
<protein>
    <submittedName>
        <fullName evidence="3">Sporulation protein</fullName>
    </submittedName>
</protein>
<dbReference type="RefSeq" id="WP_104031746.1">
    <property type="nucleotide sequence ID" value="NZ_JARMDU010000009.1"/>
</dbReference>
<name>A0AAP8U5H2_BRELA</name>
<accession>A0AAP8U5H2</accession>
<dbReference type="GO" id="GO:0042834">
    <property type="term" value="F:peptidoglycan binding"/>
    <property type="evidence" value="ECO:0007669"/>
    <property type="project" value="InterPro"/>
</dbReference>
<feature type="compositionally biased region" description="Low complexity" evidence="1">
    <location>
        <begin position="224"/>
        <end position="238"/>
    </location>
</feature>
<feature type="region of interest" description="Disordered" evidence="1">
    <location>
        <begin position="1"/>
        <end position="66"/>
    </location>
</feature>
<feature type="compositionally biased region" description="Low complexity" evidence="1">
    <location>
        <begin position="262"/>
        <end position="273"/>
    </location>
</feature>
<proteinExistence type="predicted"/>
<feature type="compositionally biased region" description="Basic and acidic residues" evidence="1">
    <location>
        <begin position="57"/>
        <end position="66"/>
    </location>
</feature>
<evidence type="ECO:0000313" key="3">
    <source>
        <dbReference type="EMBL" id="PPB03173.1"/>
    </source>
</evidence>
<dbReference type="Proteomes" id="UP000239759">
    <property type="component" value="Unassembled WGS sequence"/>
</dbReference>
<reference evidence="3 4" key="1">
    <citation type="submission" date="2018-02" db="EMBL/GenBank/DDBJ databases">
        <title>Comparative analysis of genomes of three Brevibacillus laterosporus strains producers of potent antimicrobials isolated from silage.</title>
        <authorList>
            <person name="Kojic M."/>
            <person name="Miljkovic M."/>
            <person name="Studholme D."/>
            <person name="Filipic B."/>
        </authorList>
    </citation>
    <scope>NUCLEOTIDE SEQUENCE [LARGE SCALE GENOMIC DNA]</scope>
    <source>
        <strain evidence="3 4">BGSP11</strain>
    </source>
</reference>
<keyword evidence="2" id="KW-1133">Transmembrane helix</keyword>
<feature type="transmembrane region" description="Helical" evidence="2">
    <location>
        <begin position="175"/>
        <end position="201"/>
    </location>
</feature>
<dbReference type="EMBL" id="PRKQ01000010">
    <property type="protein sequence ID" value="PPB03173.1"/>
    <property type="molecule type" value="Genomic_DNA"/>
</dbReference>
<sequence>MSGQPSNRISIKLSPTIPLKNKTGANKPVENIQVKVQHDHKKEQAEKAMGNEGIHGGIREGDDNKETRQEIDEQQVKEAELELAEAIRRLGKLEEQNPPTHTSKEQFLAELYRDEGSLKKDEKVRAIVEDRLENEGYQALYYEGLYSSDWLQQSKNPAWWDKLIKNQGHMSKRPVLRVFITTISAIILGVLFGFIVLNIFVQEQLVHPSQAGATLPKSNELQPSSVSSESKNVLSEKSIPVHGGNQANGSNHVQEAGLPKEGTSQQATSATGSASQKIEDAVLASVQFPEQNYYMVQMGVFTDQKAAEPAIASLDEKGLPHFLYQIDGRLHLFTGVAPSRDAILGLADNFRQRQIDVYVKEVKLPAMEKQVQIVPASALEVGASADKGVVNAFIRSGADIIQQLSALSSQVVNTDKQKVQPLTAEQESKLKSMHVAFLDNSRATQRALSQKEQVYVAGMVQGMNQAMSTMTQLKTVNAEPYAWQVQKGIMQYLHYYAKWMKENN</sequence>
<feature type="compositionally biased region" description="Basic and acidic residues" evidence="1">
    <location>
        <begin position="36"/>
        <end position="46"/>
    </location>
</feature>
<keyword evidence="2" id="KW-0812">Transmembrane</keyword>
<dbReference type="SUPFAM" id="SSF110997">
    <property type="entry name" value="Sporulation related repeat"/>
    <property type="match status" value="1"/>
</dbReference>
<organism evidence="3 4">
    <name type="scientific">Brevibacillus laterosporus</name>
    <name type="common">Bacillus laterosporus</name>
    <dbReference type="NCBI Taxonomy" id="1465"/>
    <lineage>
        <taxon>Bacteria</taxon>
        <taxon>Bacillati</taxon>
        <taxon>Bacillota</taxon>
        <taxon>Bacilli</taxon>
        <taxon>Bacillales</taxon>
        <taxon>Paenibacillaceae</taxon>
        <taxon>Brevibacillus</taxon>
    </lineage>
</organism>
<dbReference type="Gene3D" id="3.30.70.1070">
    <property type="entry name" value="Sporulation related repeat"/>
    <property type="match status" value="1"/>
</dbReference>
<keyword evidence="2" id="KW-0472">Membrane</keyword>
<dbReference type="InterPro" id="IPR036680">
    <property type="entry name" value="SPOR-like_sf"/>
</dbReference>
<evidence type="ECO:0000256" key="1">
    <source>
        <dbReference type="SAM" id="MobiDB-lite"/>
    </source>
</evidence>
<evidence type="ECO:0000256" key="2">
    <source>
        <dbReference type="SAM" id="Phobius"/>
    </source>
</evidence>
<feature type="region of interest" description="Disordered" evidence="1">
    <location>
        <begin position="213"/>
        <end position="273"/>
    </location>
</feature>